<dbReference type="AlphaFoldDB" id="A0A2H5XF80"/>
<accession>A0A2H5XF80</accession>
<dbReference type="EMBL" id="BEHT01000039">
    <property type="protein sequence ID" value="GBC99825.1"/>
    <property type="molecule type" value="Genomic_DNA"/>
</dbReference>
<evidence type="ECO:0000313" key="2">
    <source>
        <dbReference type="Proteomes" id="UP000236173"/>
    </source>
</evidence>
<reference evidence="2" key="1">
    <citation type="submission" date="2017-09" db="EMBL/GenBank/DDBJ databases">
        <title>Metaegenomics of thermophilic ammonia-oxidizing enrichment culture.</title>
        <authorList>
            <person name="Kato S."/>
            <person name="Suzuki K."/>
        </authorList>
    </citation>
    <scope>NUCLEOTIDE SEQUENCE [LARGE SCALE GENOMIC DNA]</scope>
</reference>
<dbReference type="SUPFAM" id="SSF82171">
    <property type="entry name" value="DPP6 N-terminal domain-like"/>
    <property type="match status" value="1"/>
</dbReference>
<sequence length="985" mass="110663">MRKFLAISVVMSLLGMVGVVRWAAGVQRGRRLAAAQAKALAPVTPLTPDATGLLILFGVTDKEPTHWSGEIVVSAGQILALSGFRLGPKAAVEGTRFFFSSRFAGPQQKQIIAPGLFVTLRAPDDAVVRVATKQGEFSFALRDIAFGQPREFLDGRIRVERTPASFRLTQTPTEEDFPAVIADEQGNLWLAYVVYTHGGQPSLNQPLLEEPKDFAFVAPQGNGDQIWLTRFDGNTWSEPLPVTEGGLDVWKPTLALDGKGSLWVLWSQNLKGNWELMARRYDHKANRWSATEQLTRTDGADINVVAATDPQGKIWVAWQGWRKDNFDIWLMRLDERKPVRISASDANDWSPALAIVRDGTVFVAYDTYDRGNYDVWLARVRDGKVERVPVAATPHFEARPHLAVDLQSRVWIAYEEGDISWGKDYSGGGAPVAHLNKGAPLYLNRTVRVKCWADGKLQMPAGDVRDNFPRWLRRNISAPKLSVDEKGRVWLLFRHATNPDGAQETWMSFAVIYDGEQWSTPLPLPQSVNIMDVRPSSALLGDNTLVAVYASDKRPAGTASRLDSDLFAAVLKVPGEAKPMQLIGSRPDETVGLSATPPARRRRARVQLVGQPYTPHLVVHPDEPQDIVRMRQFRLKLGGKTYLLLRGEFHRHTELTAHRDGDGTLEDAWRYALDAANLDWMGLGDHDNGFHHEYLWWLSQKMTDIYHHPPRFIGMFSYERSVEFPSGHRNVLFAQRGVRPLPRLGGAQRRELLMGTAETGAPDVKMLYRYLKTFGGICAPHTSATNMGTDWRDNDPVVEPVVEIYQGHRQNYEYLGAPRSATKAQESIGGWQPAGFVWEAFKKGYRLGFQCSSDHVSTHMSYAVVFAEAPTREAIVDAFKRRHSYGATDNILLVVTCGDHLMGDAFSVNEPPKLDIFVVGTAPIARLHIIKNFQHVYTTEPKRRQVRLSWQDVAAERGKESWYYVRVEQEDGQLAWSSPMWVRYE</sequence>
<comment type="caution">
    <text evidence="1">The sequence shown here is derived from an EMBL/GenBank/DDBJ whole genome shotgun (WGS) entry which is preliminary data.</text>
</comment>
<proteinExistence type="predicted"/>
<dbReference type="Gene3D" id="3.20.20.140">
    <property type="entry name" value="Metal-dependent hydrolases"/>
    <property type="match status" value="1"/>
</dbReference>
<protein>
    <recommendedName>
        <fullName evidence="3">DUF3604 domain-containing protein</fullName>
    </recommendedName>
</protein>
<dbReference type="Proteomes" id="UP000236173">
    <property type="component" value="Unassembled WGS sequence"/>
</dbReference>
<organism evidence="1 2">
    <name type="scientific">Candidatus Fervidibacter japonicus</name>
    <dbReference type="NCBI Taxonomy" id="2035412"/>
    <lineage>
        <taxon>Bacteria</taxon>
        <taxon>Candidatus Fervidibacterota</taxon>
        <taxon>Candidatus Fervidibacter</taxon>
    </lineage>
</organism>
<gene>
    <name evidence="1" type="ORF">HRbin17_02356</name>
</gene>
<dbReference type="Gene3D" id="2.120.10.30">
    <property type="entry name" value="TolB, C-terminal domain"/>
    <property type="match status" value="1"/>
</dbReference>
<evidence type="ECO:0008006" key="3">
    <source>
        <dbReference type="Google" id="ProtNLM"/>
    </source>
</evidence>
<evidence type="ECO:0000313" key="1">
    <source>
        <dbReference type="EMBL" id="GBC99825.1"/>
    </source>
</evidence>
<dbReference type="InterPro" id="IPR011042">
    <property type="entry name" value="6-blade_b-propeller_TolB-like"/>
</dbReference>
<name>A0A2H5XF80_9BACT</name>